<gene>
    <name evidence="7 11" type="primary">panB</name>
    <name evidence="11" type="ORF">H8692_04630</name>
</gene>
<dbReference type="Pfam" id="PF02548">
    <property type="entry name" value="Pantoate_transf"/>
    <property type="match status" value="1"/>
</dbReference>
<dbReference type="FunFam" id="3.20.20.60:FF:000003">
    <property type="entry name" value="3-methyl-2-oxobutanoate hydroxymethyltransferase"/>
    <property type="match status" value="1"/>
</dbReference>
<dbReference type="AlphaFoldDB" id="A0A926I9I0"/>
<dbReference type="NCBIfam" id="TIGR00222">
    <property type="entry name" value="panB"/>
    <property type="match status" value="1"/>
</dbReference>
<keyword evidence="7 10" id="KW-0479">Metal-binding</keyword>
<proteinExistence type="inferred from homology"/>
<dbReference type="InterPro" id="IPR040442">
    <property type="entry name" value="Pyrv_kinase-like_dom_sf"/>
</dbReference>
<evidence type="ECO:0000256" key="7">
    <source>
        <dbReference type="HAMAP-Rule" id="MF_00156"/>
    </source>
</evidence>
<protein>
    <recommendedName>
        <fullName evidence="7">3-methyl-2-oxobutanoate hydroxymethyltransferase</fullName>
        <ecNumber evidence="7">2.1.2.11</ecNumber>
    </recommendedName>
    <alternativeName>
        <fullName evidence="7">Ketopantoate hydroxymethyltransferase</fullName>
        <shortName evidence="7">KPHMT</shortName>
    </alternativeName>
</protein>
<dbReference type="PANTHER" id="PTHR20881:SF0">
    <property type="entry name" value="3-METHYL-2-OXOBUTANOATE HYDROXYMETHYLTRANSFERASE"/>
    <property type="match status" value="1"/>
</dbReference>
<evidence type="ECO:0000256" key="3">
    <source>
        <dbReference type="ARBA" id="ARBA00011424"/>
    </source>
</evidence>
<reference evidence="11" key="1">
    <citation type="submission" date="2020-08" db="EMBL/GenBank/DDBJ databases">
        <title>Genome public.</title>
        <authorList>
            <person name="Liu C."/>
            <person name="Sun Q."/>
        </authorList>
    </citation>
    <scope>NUCLEOTIDE SEQUENCE</scope>
    <source>
        <strain evidence="11">NSJ-24</strain>
    </source>
</reference>
<dbReference type="InterPro" id="IPR015813">
    <property type="entry name" value="Pyrv/PenolPyrv_kinase-like_dom"/>
</dbReference>
<evidence type="ECO:0000256" key="4">
    <source>
        <dbReference type="ARBA" id="ARBA00022655"/>
    </source>
</evidence>
<evidence type="ECO:0000256" key="1">
    <source>
        <dbReference type="ARBA" id="ARBA00005033"/>
    </source>
</evidence>
<dbReference type="InterPro" id="IPR003700">
    <property type="entry name" value="Pantoate_hydroxy_MeTrfase"/>
</dbReference>
<feature type="active site" description="Proton acceptor" evidence="7 8">
    <location>
        <position position="182"/>
    </location>
</feature>
<evidence type="ECO:0000256" key="2">
    <source>
        <dbReference type="ARBA" id="ARBA00008676"/>
    </source>
</evidence>
<feature type="binding site" evidence="7 9">
    <location>
        <position position="83"/>
    </location>
    <ligand>
        <name>3-methyl-2-oxobutanoate</name>
        <dbReference type="ChEBI" id="CHEBI:11851"/>
    </ligand>
</feature>
<comment type="similarity">
    <text evidence="2 7">Belongs to the PanB family.</text>
</comment>
<dbReference type="RefSeq" id="WP_177269783.1">
    <property type="nucleotide sequence ID" value="NZ_JACRTA010000001.1"/>
</dbReference>
<dbReference type="Gene3D" id="3.20.20.60">
    <property type="entry name" value="Phosphoenolpyruvate-binding domains"/>
    <property type="match status" value="1"/>
</dbReference>
<dbReference type="NCBIfam" id="NF001452">
    <property type="entry name" value="PRK00311.1"/>
    <property type="match status" value="1"/>
</dbReference>
<comment type="subcellular location">
    <subcellularLocation>
        <location evidence="7">Cytoplasm</location>
    </subcellularLocation>
</comment>
<feature type="binding site" evidence="7 9">
    <location>
        <begin position="44"/>
        <end position="45"/>
    </location>
    <ligand>
        <name>3-methyl-2-oxobutanoate</name>
        <dbReference type="ChEBI" id="CHEBI:11851"/>
    </ligand>
</feature>
<evidence type="ECO:0000313" key="12">
    <source>
        <dbReference type="Proteomes" id="UP000610862"/>
    </source>
</evidence>
<dbReference type="GO" id="GO:0015940">
    <property type="term" value="P:pantothenate biosynthetic process"/>
    <property type="evidence" value="ECO:0007669"/>
    <property type="project" value="UniProtKB-UniRule"/>
</dbReference>
<comment type="caution">
    <text evidence="11">The sequence shown here is derived from an EMBL/GenBank/DDBJ whole genome shotgun (WGS) entry which is preliminary data.</text>
</comment>
<feature type="binding site" evidence="7 10">
    <location>
        <position position="83"/>
    </location>
    <ligand>
        <name>Mg(2+)</name>
        <dbReference type="ChEBI" id="CHEBI:18420"/>
    </ligand>
</feature>
<keyword evidence="7" id="KW-0963">Cytoplasm</keyword>
<evidence type="ECO:0000256" key="8">
    <source>
        <dbReference type="PIRSR" id="PIRSR000388-1"/>
    </source>
</evidence>
<dbReference type="PANTHER" id="PTHR20881">
    <property type="entry name" value="3-METHYL-2-OXOBUTANOATE HYDROXYMETHYLTRANSFERASE"/>
    <property type="match status" value="1"/>
</dbReference>
<dbReference type="HAMAP" id="MF_00156">
    <property type="entry name" value="PanB"/>
    <property type="match status" value="1"/>
</dbReference>
<evidence type="ECO:0000256" key="6">
    <source>
        <dbReference type="ARBA" id="ARBA00056497"/>
    </source>
</evidence>
<feature type="binding site" evidence="7 10">
    <location>
        <position position="44"/>
    </location>
    <ligand>
        <name>Mg(2+)</name>
        <dbReference type="ChEBI" id="CHEBI:18420"/>
    </ligand>
</feature>
<comment type="subunit">
    <text evidence="3 7">Homodecamer; pentamer of dimers.</text>
</comment>
<comment type="cofactor">
    <cofactor evidence="7 10">
        <name>Mg(2+)</name>
        <dbReference type="ChEBI" id="CHEBI:18420"/>
    </cofactor>
    <text evidence="7 10">Binds 1 Mg(2+) ion per subunit.</text>
</comment>
<dbReference type="SUPFAM" id="SSF51621">
    <property type="entry name" value="Phosphoenolpyruvate/pyruvate domain"/>
    <property type="match status" value="1"/>
</dbReference>
<dbReference type="GO" id="GO:0005737">
    <property type="term" value="C:cytoplasm"/>
    <property type="evidence" value="ECO:0007669"/>
    <property type="project" value="UniProtKB-SubCell"/>
</dbReference>
<accession>A0A926I9I0</accession>
<evidence type="ECO:0000313" key="11">
    <source>
        <dbReference type="EMBL" id="MBC8568052.1"/>
    </source>
</evidence>
<organism evidence="11 12">
    <name type="scientific">Lentihominibacter hominis</name>
    <dbReference type="NCBI Taxonomy" id="2763645"/>
    <lineage>
        <taxon>Bacteria</taxon>
        <taxon>Bacillati</taxon>
        <taxon>Bacillota</taxon>
        <taxon>Clostridia</taxon>
        <taxon>Peptostreptococcales</taxon>
        <taxon>Anaerovoracaceae</taxon>
        <taxon>Lentihominibacter</taxon>
    </lineage>
</organism>
<keyword evidence="5 7" id="KW-0808">Transferase</keyword>
<dbReference type="CDD" id="cd06557">
    <property type="entry name" value="KPHMT-like"/>
    <property type="match status" value="1"/>
</dbReference>
<evidence type="ECO:0000256" key="5">
    <source>
        <dbReference type="ARBA" id="ARBA00022679"/>
    </source>
</evidence>
<comment type="catalytic activity">
    <reaction evidence="7">
        <text>(6R)-5,10-methylene-5,6,7,8-tetrahydrofolate + 3-methyl-2-oxobutanoate + H2O = 2-dehydropantoate + (6S)-5,6,7,8-tetrahydrofolate</text>
        <dbReference type="Rhea" id="RHEA:11824"/>
        <dbReference type="ChEBI" id="CHEBI:11561"/>
        <dbReference type="ChEBI" id="CHEBI:11851"/>
        <dbReference type="ChEBI" id="CHEBI:15377"/>
        <dbReference type="ChEBI" id="CHEBI:15636"/>
        <dbReference type="ChEBI" id="CHEBI:57453"/>
        <dbReference type="EC" id="2.1.2.11"/>
    </reaction>
</comment>
<evidence type="ECO:0000256" key="10">
    <source>
        <dbReference type="PIRSR" id="PIRSR000388-3"/>
    </source>
</evidence>
<feature type="binding site" evidence="7 10">
    <location>
        <position position="115"/>
    </location>
    <ligand>
        <name>Mg(2+)</name>
        <dbReference type="ChEBI" id="CHEBI:18420"/>
    </ligand>
</feature>
<sequence>MKNTVASLLKMKENGEKISMLTCYDYSTAKLMEASGINMILVGDSLGNTMLGYKDTLSVTMEDMIHHGAAVVRGVKQTFVVMDMPFMSYQPSVYDAVVNAGRLIKETGANAVKLEGGAAVKEHIRAITDSGIPVVAHIGMTPQSVNAFGGFKVQGKNEKAAEQILQDAYDVQEAGAFAVVLECVPAKLAALISEKLMIPTIGIGAGAGCDGQVLVWQDMLGLFSDYVPKFVKHFANVGDIMVKAFNDYDQEVKEGTFPAQAHEFKIDDEIVEKLKEK</sequence>
<keyword evidence="4 7" id="KW-0566">Pantothenate biosynthesis</keyword>
<name>A0A926I9I0_9FIRM</name>
<dbReference type="EC" id="2.1.2.11" evidence="7"/>
<evidence type="ECO:0000256" key="9">
    <source>
        <dbReference type="PIRSR" id="PIRSR000388-2"/>
    </source>
</evidence>
<keyword evidence="12" id="KW-1185">Reference proteome</keyword>
<dbReference type="GO" id="GO:0003864">
    <property type="term" value="F:3-methyl-2-oxobutanoate hydroxymethyltransferase activity"/>
    <property type="evidence" value="ECO:0007669"/>
    <property type="project" value="UniProtKB-UniRule"/>
</dbReference>
<comment type="pathway">
    <text evidence="1 7">Cofactor biosynthesis; (R)-pantothenate biosynthesis; (R)-pantoate from 3-methyl-2-oxobutanoate: step 1/2.</text>
</comment>
<comment type="function">
    <text evidence="6 7">Catalyzes the reversible reaction in which hydroxymethyl group from 5,10-methylenetetrahydrofolate is transferred onto alpha-ketoisovalerate to form ketopantoate.</text>
</comment>
<dbReference type="EMBL" id="JACRTA010000001">
    <property type="protein sequence ID" value="MBC8568052.1"/>
    <property type="molecule type" value="Genomic_DNA"/>
</dbReference>
<dbReference type="Proteomes" id="UP000610862">
    <property type="component" value="Unassembled WGS sequence"/>
</dbReference>
<feature type="binding site" evidence="7 9">
    <location>
        <position position="113"/>
    </location>
    <ligand>
        <name>3-methyl-2-oxobutanoate</name>
        <dbReference type="ChEBI" id="CHEBI:11851"/>
    </ligand>
</feature>
<dbReference type="GO" id="GO:0000287">
    <property type="term" value="F:magnesium ion binding"/>
    <property type="evidence" value="ECO:0007669"/>
    <property type="project" value="TreeGrafter"/>
</dbReference>
<dbReference type="PIRSF" id="PIRSF000388">
    <property type="entry name" value="Pantoate_hydroxy_MeTrfase"/>
    <property type="match status" value="1"/>
</dbReference>
<keyword evidence="7 10" id="KW-0460">Magnesium</keyword>